<gene>
    <name evidence="2" type="ORF">LUCI_4845</name>
</gene>
<proteinExistence type="predicted"/>
<keyword evidence="1" id="KW-1133">Transmembrane helix</keyword>
<feature type="transmembrane region" description="Helical" evidence="1">
    <location>
        <begin position="170"/>
        <end position="188"/>
    </location>
</feature>
<dbReference type="AlphaFoldDB" id="A0A498RFG5"/>
<feature type="transmembrane region" description="Helical" evidence="1">
    <location>
        <begin position="61"/>
        <end position="77"/>
    </location>
</feature>
<evidence type="ECO:0000256" key="1">
    <source>
        <dbReference type="SAM" id="Phobius"/>
    </source>
</evidence>
<dbReference type="RefSeq" id="WP_122630327.1">
    <property type="nucleotide sequence ID" value="NZ_UPPP01000127.1"/>
</dbReference>
<feature type="transmembrane region" description="Helical" evidence="1">
    <location>
        <begin position="30"/>
        <end position="49"/>
    </location>
</feature>
<reference evidence="2 3" key="1">
    <citation type="submission" date="2018-06" db="EMBL/GenBank/DDBJ databases">
        <authorList>
            <person name="Strepis N."/>
        </authorList>
    </citation>
    <scope>NUCLEOTIDE SEQUENCE [LARGE SCALE GENOMIC DNA]</scope>
    <source>
        <strain evidence="2">LUCI</strain>
    </source>
</reference>
<protein>
    <submittedName>
        <fullName evidence="2">Zinc/iron permease</fullName>
    </submittedName>
</protein>
<evidence type="ECO:0000313" key="2">
    <source>
        <dbReference type="EMBL" id="VBB09550.1"/>
    </source>
</evidence>
<feature type="transmembrane region" description="Helical" evidence="1">
    <location>
        <begin position="6"/>
        <end position="23"/>
    </location>
</feature>
<dbReference type="Proteomes" id="UP000277811">
    <property type="component" value="Unassembled WGS sequence"/>
</dbReference>
<name>A0A498RFG5_9FIRM</name>
<accession>A0A498RFG5</accession>
<feature type="transmembrane region" description="Helical" evidence="1">
    <location>
        <begin position="140"/>
        <end position="158"/>
    </location>
</feature>
<keyword evidence="3" id="KW-1185">Reference proteome</keyword>
<sequence length="217" mass="23231">MSAVMATIMVLAELGGALIFLKTKDTFRRIFLSCLGLGFAYAIVFSDIIPDATEHYSEISPVFWVCILSGMFCAYGIEKYGKYAGKYTAFLGFSFHNFCEGVVLTTATLLSPILMLGLILHKLPEGMVSVSFLEGMKDKTKVLAVFLSALLIPIGALLPIPENVAQPITAFAAGVILSIVSISMKIIISESVEFSRIKISTAMVIGAIIGGASCLIV</sequence>
<keyword evidence="1" id="KW-0472">Membrane</keyword>
<keyword evidence="1" id="KW-0812">Transmembrane</keyword>
<evidence type="ECO:0000313" key="3">
    <source>
        <dbReference type="Proteomes" id="UP000277811"/>
    </source>
</evidence>
<feature type="transmembrane region" description="Helical" evidence="1">
    <location>
        <begin position="194"/>
        <end position="216"/>
    </location>
</feature>
<dbReference type="EMBL" id="UPPP01000127">
    <property type="protein sequence ID" value="VBB09550.1"/>
    <property type="molecule type" value="Genomic_DNA"/>
</dbReference>
<organism evidence="2 3">
    <name type="scientific">Lucifera butyrica</name>
    <dbReference type="NCBI Taxonomy" id="1351585"/>
    <lineage>
        <taxon>Bacteria</taxon>
        <taxon>Bacillati</taxon>
        <taxon>Bacillota</taxon>
        <taxon>Negativicutes</taxon>
        <taxon>Veillonellales</taxon>
        <taxon>Veillonellaceae</taxon>
        <taxon>Lucifera</taxon>
    </lineage>
</organism>
<feature type="transmembrane region" description="Helical" evidence="1">
    <location>
        <begin position="98"/>
        <end position="120"/>
    </location>
</feature>